<dbReference type="Pfam" id="PF03992">
    <property type="entry name" value="ABM"/>
    <property type="match status" value="1"/>
</dbReference>
<dbReference type="Gene3D" id="3.30.70.100">
    <property type="match status" value="1"/>
</dbReference>
<comment type="caution">
    <text evidence="1">The sequence shown here is derived from an EMBL/GenBank/DDBJ whole genome shotgun (WGS) entry which is preliminary data.</text>
</comment>
<proteinExistence type="predicted"/>
<dbReference type="Proteomes" id="UP000076510">
    <property type="component" value="Unassembled WGS sequence"/>
</dbReference>
<protein>
    <submittedName>
        <fullName evidence="1">Uncharacterized protein</fullName>
    </submittedName>
</protein>
<dbReference type="PANTHER" id="PTHR34474">
    <property type="entry name" value="SIGNAL TRANSDUCTION PROTEIN TRAP"/>
    <property type="match status" value="1"/>
</dbReference>
<dbReference type="PATRIC" id="fig|189381.10.peg.3899"/>
<gene>
    <name evidence="1" type="ORF">AV649_20860</name>
</gene>
<dbReference type="RefSeq" id="WP_048004396.1">
    <property type="nucleotide sequence ID" value="NZ_CAXQIX010000044.1"/>
</dbReference>
<dbReference type="OrthoDB" id="2352283at2"/>
<dbReference type="AlphaFoldDB" id="A0A0J5T9I4"/>
<dbReference type="InterPro" id="IPR007138">
    <property type="entry name" value="ABM_dom"/>
</dbReference>
<evidence type="ECO:0000313" key="1">
    <source>
        <dbReference type="EMBL" id="KZE47674.1"/>
    </source>
</evidence>
<dbReference type="PROSITE" id="PS51725">
    <property type="entry name" value="ABM"/>
    <property type="match status" value="1"/>
</dbReference>
<dbReference type="InterPro" id="IPR050404">
    <property type="entry name" value="Heme-degrading_MO"/>
</dbReference>
<reference evidence="2" key="1">
    <citation type="submission" date="2016-01" db="EMBL/GenBank/DDBJ databases">
        <title>Whole genome sequencing of Bhargavaea cecembensis T14.</title>
        <authorList>
            <person name="Hong K.W."/>
        </authorList>
    </citation>
    <scope>NUCLEOTIDE SEQUENCE [LARGE SCALE GENOMIC DNA]</scope>
    <source>
        <strain evidence="2">M19</strain>
    </source>
</reference>
<accession>A0A0J5T9I4</accession>
<dbReference type="InterPro" id="IPR011008">
    <property type="entry name" value="Dimeric_a/b-barrel"/>
</dbReference>
<sequence length="167" mass="19096">MKIYMTTGTHDFLKTIKDDHPGEKMVLMQGEDGLLIHESEGDSVFSSPRTYDILDSSGELTEEGFVVCNNIPVTDEGRPLFEYRFTNRAGLVEEVEGFISIRVLRPQSSDTYVVMTQWKDEKSFLGWQESNQYKKAHAKRGTESGIDNKKDIFPRSSYVTKYHVTTI</sequence>
<organism evidence="1 2">
    <name type="scientific">Rossellomorea marisflavi</name>
    <dbReference type="NCBI Taxonomy" id="189381"/>
    <lineage>
        <taxon>Bacteria</taxon>
        <taxon>Bacillati</taxon>
        <taxon>Bacillota</taxon>
        <taxon>Bacilli</taxon>
        <taxon>Bacillales</taxon>
        <taxon>Bacillaceae</taxon>
        <taxon>Rossellomorea</taxon>
    </lineage>
</organism>
<name>A0A0J5T9I4_9BACI</name>
<evidence type="ECO:0000313" key="2">
    <source>
        <dbReference type="Proteomes" id="UP000076510"/>
    </source>
</evidence>
<dbReference type="EMBL" id="LQQY01000021">
    <property type="protein sequence ID" value="KZE47674.1"/>
    <property type="molecule type" value="Genomic_DNA"/>
</dbReference>
<dbReference type="PANTHER" id="PTHR34474:SF2">
    <property type="entry name" value="SIGNAL TRANSDUCTION PROTEIN TRAP"/>
    <property type="match status" value="1"/>
</dbReference>
<dbReference type="SUPFAM" id="SSF54909">
    <property type="entry name" value="Dimeric alpha+beta barrel"/>
    <property type="match status" value="1"/>
</dbReference>